<gene>
    <name evidence="1" type="ORF">C41B8_00920</name>
</gene>
<keyword evidence="2" id="KW-1185">Reference proteome</keyword>
<dbReference type="InterPro" id="IPR021266">
    <property type="entry name" value="Kdo_hydroxlase"/>
</dbReference>
<proteinExistence type="predicted"/>
<accession>A0A084IRD3</accession>
<dbReference type="Proteomes" id="UP000028302">
    <property type="component" value="Unassembled WGS sequence"/>
</dbReference>
<dbReference type="PATRIC" id="fig|1304275.5.peg.184"/>
<dbReference type="Pfam" id="PF11004">
    <property type="entry name" value="Kdo_hydroxy"/>
    <property type="match status" value="1"/>
</dbReference>
<sequence>MTTASHSAAIADMLTLDDMQKLDDAALRDRALSTLETGGIVYLPQAGFDLTPDELAFVSDASATLPTKAEKKSQNGRPTIIYNPNSGRLERSRVRAPQRTQLIALLDRYAQWSTDLINTLFPGYRDGIVRDRTTYRPCPRNATQGLHVDASYGRPTGGQSMLRVFCNINPDRQPRVWRVGETFEPFARRYIDNARPRSAGTLDRLMARLGITKGQRTAYDLLMEDIRGQVKRDRDYQANGPQQVVDFPAGSAWIALTDLVLHGAMTGQHSLDQTFFVPDEIMADPERSSLRILERLAGRPLLAA</sequence>
<protein>
    <recommendedName>
        <fullName evidence="3">3-deoxy-D-manno-oct-2-ulosonic acid (Kdo) hydroxylase</fullName>
    </recommendedName>
</protein>
<evidence type="ECO:0000313" key="1">
    <source>
        <dbReference type="EMBL" id="KEZ79267.1"/>
    </source>
</evidence>
<organism evidence="1 2">
    <name type="scientific">Salinisphaera hydrothermalis (strain C41B8)</name>
    <dbReference type="NCBI Taxonomy" id="1304275"/>
    <lineage>
        <taxon>Bacteria</taxon>
        <taxon>Pseudomonadati</taxon>
        <taxon>Pseudomonadota</taxon>
        <taxon>Gammaproteobacteria</taxon>
        <taxon>Salinisphaerales</taxon>
        <taxon>Salinisphaeraceae</taxon>
        <taxon>Salinisphaera</taxon>
    </lineage>
</organism>
<reference evidence="1 2" key="1">
    <citation type="submission" date="2013-03" db="EMBL/GenBank/DDBJ databases">
        <title>Salinisphaera hydrothermalis C41B8 Genome Sequencing.</title>
        <authorList>
            <person name="Li C."/>
            <person name="Lai Q."/>
            <person name="Shao Z."/>
        </authorList>
    </citation>
    <scope>NUCLEOTIDE SEQUENCE [LARGE SCALE GENOMIC DNA]</scope>
    <source>
        <strain evidence="1 2">C41B8</strain>
    </source>
</reference>
<dbReference type="AlphaFoldDB" id="A0A084IRD3"/>
<dbReference type="RefSeq" id="WP_051882630.1">
    <property type="nucleotide sequence ID" value="NZ_APNK01000001.1"/>
</dbReference>
<comment type="caution">
    <text evidence="1">The sequence shown here is derived from an EMBL/GenBank/DDBJ whole genome shotgun (WGS) entry which is preliminary data.</text>
</comment>
<dbReference type="eggNOG" id="ENOG502Z7Z3">
    <property type="taxonomic scope" value="Bacteria"/>
</dbReference>
<dbReference type="OrthoDB" id="21302at2"/>
<evidence type="ECO:0008006" key="3">
    <source>
        <dbReference type="Google" id="ProtNLM"/>
    </source>
</evidence>
<dbReference type="EMBL" id="APNK01000001">
    <property type="protein sequence ID" value="KEZ79267.1"/>
    <property type="molecule type" value="Genomic_DNA"/>
</dbReference>
<evidence type="ECO:0000313" key="2">
    <source>
        <dbReference type="Proteomes" id="UP000028302"/>
    </source>
</evidence>
<dbReference type="STRING" id="1304275.C41B8_00920"/>
<name>A0A084IRD3_SALHC</name>